<evidence type="ECO:0000313" key="2">
    <source>
        <dbReference type="Proteomes" id="UP000774326"/>
    </source>
</evidence>
<gene>
    <name evidence="1" type="ORF">WICPIJ_002106</name>
</gene>
<proteinExistence type="predicted"/>
<dbReference type="EMBL" id="JAEUBG010001129">
    <property type="protein sequence ID" value="KAH3686945.1"/>
    <property type="molecule type" value="Genomic_DNA"/>
</dbReference>
<reference evidence="1" key="2">
    <citation type="submission" date="2021-01" db="EMBL/GenBank/DDBJ databases">
        <authorList>
            <person name="Schikora-Tamarit M.A."/>
        </authorList>
    </citation>
    <scope>NUCLEOTIDE SEQUENCE</scope>
    <source>
        <strain evidence="1">CBS2887</strain>
    </source>
</reference>
<name>A0A9P8TQ54_WICPI</name>
<protein>
    <submittedName>
        <fullName evidence="1">Uncharacterized protein</fullName>
    </submittedName>
</protein>
<dbReference type="Proteomes" id="UP000774326">
    <property type="component" value="Unassembled WGS sequence"/>
</dbReference>
<evidence type="ECO:0000313" key="1">
    <source>
        <dbReference type="EMBL" id="KAH3686945.1"/>
    </source>
</evidence>
<keyword evidence="2" id="KW-1185">Reference proteome</keyword>
<accession>A0A9P8TQ54</accession>
<comment type="caution">
    <text evidence="1">The sequence shown here is derived from an EMBL/GenBank/DDBJ whole genome shotgun (WGS) entry which is preliminary data.</text>
</comment>
<sequence>MEYSSSMELVPVDLTLMSSIKMSLSSKMNPNSLLWILKNSSLKSETSRPATMMDDSMPLNLRFRNFSNLMFSSLYPVLVDQNGVNVQDLGDLNSVLTTGTTERNQSMVGDLETLRLCDLTDRSGHGFIGHFDEPQCDLRDCQVGAVVLVDNLCELFKLLQSGFLVKRHVLVWPEDLWEILRKQSAQSQVGIGDSQWPILTVTSRTRVRTCRFRPDFEQMVLPKQHRPTTSSHGLDVQLWSLDDHTVQVGLEDMLQRASVSGDIRRSTTGVVVDRWCVVVRSLSTPNNTTGWPRENTVDTGELLVVDQPTVRLHELDLSGDWLLGVGLLDDSDGLATQRPNKVHPIGFGGLHLTVFGEIFQSDSFIDLNNMFVQNSRLLNVQGKDVRSGLVTNEQRVSEPLSRNQGTSLTFSFKKGIRGNSGPHSNRFNQSGVQGFVLRVRLLGELLQ</sequence>
<organism evidence="1 2">
    <name type="scientific">Wickerhamomyces pijperi</name>
    <name type="common">Yeast</name>
    <name type="synonym">Pichia pijperi</name>
    <dbReference type="NCBI Taxonomy" id="599730"/>
    <lineage>
        <taxon>Eukaryota</taxon>
        <taxon>Fungi</taxon>
        <taxon>Dikarya</taxon>
        <taxon>Ascomycota</taxon>
        <taxon>Saccharomycotina</taxon>
        <taxon>Saccharomycetes</taxon>
        <taxon>Phaffomycetales</taxon>
        <taxon>Wickerhamomycetaceae</taxon>
        <taxon>Wickerhamomyces</taxon>
    </lineage>
</organism>
<dbReference type="AlphaFoldDB" id="A0A9P8TQ54"/>
<reference evidence="1" key="1">
    <citation type="journal article" date="2021" name="Open Biol.">
        <title>Shared evolutionary footprints suggest mitochondrial oxidative damage underlies multiple complex I losses in fungi.</title>
        <authorList>
            <person name="Schikora-Tamarit M.A."/>
            <person name="Marcet-Houben M."/>
            <person name="Nosek J."/>
            <person name="Gabaldon T."/>
        </authorList>
    </citation>
    <scope>NUCLEOTIDE SEQUENCE</scope>
    <source>
        <strain evidence="1">CBS2887</strain>
    </source>
</reference>